<sequence>MELVCAAGQAMSSPGPTPLTGMDLSGRHKIIFWVGRGKTGKTTGIRWLAEKTLLNGTPLLMADLDTTNDTFSRYIDKVARPPEAIDPAMSLKWLDRLLQHSLNQKISALIDLGGGDTTLRRLAVELPDLVALFEAQGFAVVLFHTVGPQEEDLSPLATLQGLGFKPTASAIILNEAMMDIGETRETAFARILRHSVVRHAIGAGAVPVFMPKLFAAQAVEIRRLKFHDAAAGKTGRADTPLGPFDRSRVKNWLAMMDDHFAGIRSWLP</sequence>
<dbReference type="InterPro" id="IPR027417">
    <property type="entry name" value="P-loop_NTPase"/>
</dbReference>
<protein>
    <recommendedName>
        <fullName evidence="3">CobQ/CobB/MinD/ParA nucleotide binding domain-containing protein</fullName>
    </recommendedName>
</protein>
<proteinExistence type="predicted"/>
<accession>A0A0D6PFV6</accession>
<dbReference type="AlphaFoldDB" id="A0A0D6PFV6"/>
<evidence type="ECO:0000313" key="2">
    <source>
        <dbReference type="Proteomes" id="UP000032668"/>
    </source>
</evidence>
<reference evidence="1 2" key="1">
    <citation type="submission" date="2012-11" db="EMBL/GenBank/DDBJ databases">
        <title>Whole genome sequence of Acidocella aminolytica 101 = DSM 11237.</title>
        <authorList>
            <person name="Azuma Y."/>
            <person name="Higashiura N."/>
            <person name="Hirakawa H."/>
            <person name="Matsushita K."/>
        </authorList>
    </citation>
    <scope>NUCLEOTIDE SEQUENCE [LARGE SCALE GENOMIC DNA]</scope>
    <source>
        <strain evidence="2">101 / DSM 11237</strain>
    </source>
</reference>
<dbReference type="SUPFAM" id="SSF52540">
    <property type="entry name" value="P-loop containing nucleoside triphosphate hydrolases"/>
    <property type="match status" value="1"/>
</dbReference>
<organism evidence="1 2">
    <name type="scientific">Acidocella aminolytica 101 = DSM 11237</name>
    <dbReference type="NCBI Taxonomy" id="1120923"/>
    <lineage>
        <taxon>Bacteria</taxon>
        <taxon>Pseudomonadati</taxon>
        <taxon>Pseudomonadota</taxon>
        <taxon>Alphaproteobacteria</taxon>
        <taxon>Acetobacterales</taxon>
        <taxon>Acidocellaceae</taxon>
        <taxon>Acidocella</taxon>
    </lineage>
</organism>
<evidence type="ECO:0008006" key="3">
    <source>
        <dbReference type="Google" id="ProtNLM"/>
    </source>
</evidence>
<comment type="caution">
    <text evidence="1">The sequence shown here is derived from an EMBL/GenBank/DDBJ whole genome shotgun (WGS) entry which is preliminary data.</text>
</comment>
<dbReference type="EMBL" id="BANC01000053">
    <property type="protein sequence ID" value="GAN80610.1"/>
    <property type="molecule type" value="Genomic_DNA"/>
</dbReference>
<dbReference type="Proteomes" id="UP000032668">
    <property type="component" value="Unassembled WGS sequence"/>
</dbReference>
<evidence type="ECO:0000313" key="1">
    <source>
        <dbReference type="EMBL" id="GAN80610.1"/>
    </source>
</evidence>
<gene>
    <name evidence="1" type="ORF">Aam_054_031</name>
</gene>
<keyword evidence="2" id="KW-1185">Reference proteome</keyword>
<name>A0A0D6PFV6_9PROT</name>
<dbReference type="STRING" id="1120923.SAMN02746095_02506"/>